<comment type="caution">
    <text evidence="2">The sequence shown here is derived from an EMBL/GenBank/DDBJ whole genome shotgun (WGS) entry which is preliminary data.</text>
</comment>
<keyword evidence="1" id="KW-0472">Membrane</keyword>
<keyword evidence="1" id="KW-1133">Transmembrane helix</keyword>
<reference evidence="2 3" key="1">
    <citation type="submission" date="2023-03" db="EMBL/GenBank/DDBJ databases">
        <title>Host association and intracellularity evolved multiple times independently in the Rickettsiales.</title>
        <authorList>
            <person name="Castelli M."/>
            <person name="Nardi T."/>
            <person name="Gammuto L."/>
            <person name="Bellinzona G."/>
            <person name="Sabaneyeva E."/>
            <person name="Potekhin A."/>
            <person name="Serra V."/>
            <person name="Petroni G."/>
            <person name="Sassera D."/>
        </authorList>
    </citation>
    <scope>NUCLEOTIDE SEQUENCE [LARGE SCALE GENOMIC DNA]</scope>
    <source>
        <strain evidence="2 3">Sr 2-6</strain>
    </source>
</reference>
<keyword evidence="1" id="KW-0812">Transmembrane</keyword>
<feature type="transmembrane region" description="Helical" evidence="1">
    <location>
        <begin position="247"/>
        <end position="265"/>
    </location>
</feature>
<proteinExistence type="predicted"/>
<evidence type="ECO:0000256" key="1">
    <source>
        <dbReference type="SAM" id="Phobius"/>
    </source>
</evidence>
<keyword evidence="3" id="KW-1185">Reference proteome</keyword>
<dbReference type="Proteomes" id="UP001291687">
    <property type="component" value="Unassembled WGS sequence"/>
</dbReference>
<dbReference type="EMBL" id="JARJFB010000149">
    <property type="protein sequence ID" value="MEA0971488.1"/>
    <property type="molecule type" value="Genomic_DNA"/>
</dbReference>
<organism evidence="2 3">
    <name type="scientific">Candidatus Megaera venefica</name>
    <dbReference type="NCBI Taxonomy" id="2055910"/>
    <lineage>
        <taxon>Bacteria</taxon>
        <taxon>Pseudomonadati</taxon>
        <taxon>Pseudomonadota</taxon>
        <taxon>Alphaproteobacteria</taxon>
        <taxon>Rickettsiales</taxon>
        <taxon>Rickettsiaceae</taxon>
        <taxon>Candidatus Megaera</taxon>
    </lineage>
</organism>
<sequence length="433" mass="49662">MIMEMLPILSTLIKVNPVDKFISEKYKPDDIVAYSVYDVNNQNGEVWNTCIATTPFAPPLSDILEYSIKKSFKYSGIYFLSLELGTIIDRILKASGKSEHLDSLQIFTITTEASNIRVIVKYKNNIMSEKTVEFPYEKSDMYLIGTIEQVISGKLLFYKQYIKTLETQPCLIFLVDNTLKQMISELKFDNCNILALTGDDLELTTHNSDDRFQDTALIEMFNNSTTHLASNKPLRGITKLTLLNRVIFKPVIAIISVMILTLCFFKYQAITVQSQANDLNKQYYKLAEEYRQVKKRNPKLSNVGDLLEMYNLQNIIARQPNTPFDHYKILVLTQHKNLKINKLSWKLSNPLLVNFPQSDLVISIDINYDGPIDSTLEGIEVINGYYNHIKANFQNFHVVFTKNSDEIKEAARRVTIPAHFLIKGKVGEDTHAR</sequence>
<name>A0ABU5NE86_9RICK</name>
<accession>A0ABU5NE86</accession>
<evidence type="ECO:0000313" key="2">
    <source>
        <dbReference type="EMBL" id="MEA0971488.1"/>
    </source>
</evidence>
<evidence type="ECO:0000313" key="3">
    <source>
        <dbReference type="Proteomes" id="UP001291687"/>
    </source>
</evidence>
<gene>
    <name evidence="2" type="ORF">Megvenef_01467</name>
</gene>
<protein>
    <submittedName>
        <fullName evidence="2">Uncharacterized protein</fullName>
    </submittedName>
</protein>